<proteinExistence type="predicted"/>
<reference evidence="2 3" key="3">
    <citation type="journal article" date="2017" name="G3 (Bethesda)">
        <title>Comparative analysis highlights variable genome content of wheat rusts and divergence of the mating loci.</title>
        <authorList>
            <person name="Cuomo C.A."/>
            <person name="Bakkeren G."/>
            <person name="Khalil H.B."/>
            <person name="Panwar V."/>
            <person name="Joly D."/>
            <person name="Linning R."/>
            <person name="Sakthikumar S."/>
            <person name="Song X."/>
            <person name="Adiconis X."/>
            <person name="Fan L."/>
            <person name="Goldberg J.M."/>
            <person name="Levin J.Z."/>
            <person name="Young S."/>
            <person name="Zeng Q."/>
            <person name="Anikster Y."/>
            <person name="Bruce M."/>
            <person name="Wang M."/>
            <person name="Yin C."/>
            <person name="McCallum B."/>
            <person name="Szabo L.J."/>
            <person name="Hulbert S."/>
            <person name="Chen X."/>
            <person name="Fellers J.P."/>
        </authorList>
    </citation>
    <scope>NUCLEOTIDE SEQUENCE</scope>
    <source>
        <strain evidence="2">isolate 1-1 / race 1 (BBBD)</strain>
        <strain evidence="3">Isolate 1-1 / race 1 (BBBD)</strain>
    </source>
</reference>
<dbReference type="AlphaFoldDB" id="A0A180G736"/>
<name>A0A180G736_PUCT1</name>
<dbReference type="VEuPathDB" id="FungiDB:PTTG_29318"/>
<dbReference type="EnsemblFungi" id="PTTG_29318-t43_1">
    <property type="protein sequence ID" value="PTTG_29318-t43_1-p1"/>
    <property type="gene ID" value="PTTG_29318"/>
</dbReference>
<dbReference type="OrthoDB" id="2496543at2759"/>
<dbReference type="PANTHER" id="PTHR33069">
    <property type="entry name" value="CHROMOSOME 7, WHOLE GENOME SHOTGUN SEQUENCE-RELATED"/>
    <property type="match status" value="1"/>
</dbReference>
<keyword evidence="3" id="KW-1185">Reference proteome</keyword>
<reference evidence="1" key="1">
    <citation type="submission" date="2009-11" db="EMBL/GenBank/DDBJ databases">
        <authorList>
            <consortium name="The Broad Institute Genome Sequencing Platform"/>
            <person name="Ward D."/>
            <person name="Feldgarden M."/>
            <person name="Earl A."/>
            <person name="Young S.K."/>
            <person name="Zeng Q."/>
            <person name="Koehrsen M."/>
            <person name="Alvarado L."/>
            <person name="Berlin A."/>
            <person name="Bochicchio J."/>
            <person name="Borenstein D."/>
            <person name="Chapman S.B."/>
            <person name="Chen Z."/>
            <person name="Engels R."/>
            <person name="Freedman E."/>
            <person name="Gellesch M."/>
            <person name="Goldberg J."/>
            <person name="Griggs A."/>
            <person name="Gujja S."/>
            <person name="Heilman E."/>
            <person name="Heiman D."/>
            <person name="Hepburn T."/>
            <person name="Howarth C."/>
            <person name="Jen D."/>
            <person name="Larson L."/>
            <person name="Lewis B."/>
            <person name="Mehta T."/>
            <person name="Park D."/>
            <person name="Pearson M."/>
            <person name="Roberts A."/>
            <person name="Saif S."/>
            <person name="Shea T."/>
            <person name="Shenoy N."/>
            <person name="Sisk P."/>
            <person name="Stolte C."/>
            <person name="Sykes S."/>
            <person name="Thomson T."/>
            <person name="Walk T."/>
            <person name="White J."/>
            <person name="Yandava C."/>
            <person name="Izard J."/>
            <person name="Baranova O.V."/>
            <person name="Blanton J.M."/>
            <person name="Tanner A.C."/>
            <person name="Dewhirst F.E."/>
            <person name="Haas B."/>
            <person name="Nusbaum C."/>
            <person name="Birren B."/>
        </authorList>
    </citation>
    <scope>NUCLEOTIDE SEQUENCE [LARGE SCALE GENOMIC DNA]</scope>
    <source>
        <strain evidence="1">1-1 BBBD Race 1</strain>
    </source>
</reference>
<organism evidence="1">
    <name type="scientific">Puccinia triticina (isolate 1-1 / race 1 (BBBD))</name>
    <name type="common">Brown leaf rust fungus</name>
    <dbReference type="NCBI Taxonomy" id="630390"/>
    <lineage>
        <taxon>Eukaryota</taxon>
        <taxon>Fungi</taxon>
        <taxon>Dikarya</taxon>
        <taxon>Basidiomycota</taxon>
        <taxon>Pucciniomycotina</taxon>
        <taxon>Pucciniomycetes</taxon>
        <taxon>Pucciniales</taxon>
        <taxon>Pucciniaceae</taxon>
        <taxon>Puccinia</taxon>
    </lineage>
</organism>
<dbReference type="PANTHER" id="PTHR33069:SF3">
    <property type="entry name" value="DYNEIN HEAVY CHAIN TAIL DOMAIN-CONTAINING PROTEIN"/>
    <property type="match status" value="1"/>
</dbReference>
<accession>A0A180G736</accession>
<gene>
    <name evidence="1" type="ORF">PTTG_29318</name>
</gene>
<reference evidence="1" key="2">
    <citation type="submission" date="2016-05" db="EMBL/GenBank/DDBJ databases">
        <title>Comparative analysis highlights variable genome content of wheat rusts and divergence of the mating loci.</title>
        <authorList>
            <person name="Cuomo C.A."/>
            <person name="Bakkeren G."/>
            <person name="Szabo L."/>
            <person name="Khalil H."/>
            <person name="Joly D."/>
            <person name="Goldberg J."/>
            <person name="Young S."/>
            <person name="Zeng Q."/>
            <person name="Fellers J."/>
        </authorList>
    </citation>
    <scope>NUCLEOTIDE SEQUENCE [LARGE SCALE GENOMIC DNA]</scope>
    <source>
        <strain evidence="1">1-1 BBBD Race 1</strain>
    </source>
</reference>
<dbReference type="Proteomes" id="UP000005240">
    <property type="component" value="Unassembled WGS sequence"/>
</dbReference>
<evidence type="ECO:0000313" key="1">
    <source>
        <dbReference type="EMBL" id="OAV87703.1"/>
    </source>
</evidence>
<dbReference type="EMBL" id="ADAS02000305">
    <property type="protein sequence ID" value="OAV87703.1"/>
    <property type="molecule type" value="Genomic_DNA"/>
</dbReference>
<reference evidence="2" key="4">
    <citation type="submission" date="2025-05" db="UniProtKB">
        <authorList>
            <consortium name="EnsemblFungi"/>
        </authorList>
    </citation>
    <scope>IDENTIFICATION</scope>
    <source>
        <strain evidence="2">isolate 1-1 / race 1 (BBBD)</strain>
    </source>
</reference>
<sequence>MEQTRANTEAVDQSRRTEDMASVLRVVRGLTHKHSFERNHLPPAKRDRSLTIKDMDGKIGIWKELHSILLPSIHDQLELLRNSLDLLHPMKKPKPDIKPILEILSNLDKTLESTVSAIVCLTLESPLPDEKHDHGLQAAKFFRCAYLHKKIQSLVERLIYELLFRHQLASFVGWCIRPTVTIHNDSLRTPGPGLRHQIGTIILYCNNEITKTIHWCRTSDWAVIQDAWSEVCTPLDLVVEKFTGQANRRIPPAYRTNTNIETNATTEFIVKVARSALPLVKLARILGKKTSGMISTKRISTSDATLELNSETIKQLYEAPQALARLYHLYNLLSLLDLSVRVIPVNQQIGIRSLIQNLPRGMASTLSVLDSVLIPVLAQVKDNSPTTQFNSFLPDLKQSWDKASEHLIDVMITSFEFEHMNV</sequence>
<evidence type="ECO:0000313" key="3">
    <source>
        <dbReference type="Proteomes" id="UP000005240"/>
    </source>
</evidence>
<evidence type="ECO:0000313" key="2">
    <source>
        <dbReference type="EnsemblFungi" id="PTTG_29318-t43_1-p1"/>
    </source>
</evidence>
<protein>
    <submittedName>
        <fullName evidence="1 2">Uncharacterized protein</fullName>
    </submittedName>
</protein>